<dbReference type="PANTHER" id="PTHR30004:SF6">
    <property type="entry name" value="D-THREONATE 4-PHOSPHATE DEHYDROGENASE"/>
    <property type="match status" value="1"/>
</dbReference>
<dbReference type="EC" id="1.1.1.262" evidence="4"/>
<dbReference type="SUPFAM" id="SSF53659">
    <property type="entry name" value="Isocitrate/Isopropylmalate dehydrogenase-like"/>
    <property type="match status" value="1"/>
</dbReference>
<keyword evidence="2 4" id="KW-0560">Oxidoreductase</keyword>
<organism evidence="4 5">
    <name type="scientific">SAR86 cluster bacterium</name>
    <dbReference type="NCBI Taxonomy" id="2030880"/>
    <lineage>
        <taxon>Bacteria</taxon>
        <taxon>Pseudomonadati</taxon>
        <taxon>Pseudomonadota</taxon>
        <taxon>Gammaproteobacteria</taxon>
        <taxon>SAR86 cluster</taxon>
    </lineage>
</organism>
<accession>A0A9Q8TY94</accession>
<evidence type="ECO:0000256" key="3">
    <source>
        <dbReference type="ARBA" id="ARBA00023027"/>
    </source>
</evidence>
<evidence type="ECO:0000256" key="1">
    <source>
        <dbReference type="ARBA" id="ARBA00022723"/>
    </source>
</evidence>
<dbReference type="GO" id="GO:0050570">
    <property type="term" value="F:4-hydroxythreonine-4-phosphate dehydrogenase activity"/>
    <property type="evidence" value="ECO:0007669"/>
    <property type="project" value="UniProtKB-EC"/>
</dbReference>
<keyword evidence="5" id="KW-1185">Reference proteome</keyword>
<dbReference type="NCBIfam" id="TIGR00557">
    <property type="entry name" value="pdxA"/>
    <property type="match status" value="1"/>
</dbReference>
<dbReference type="GO" id="GO:0051287">
    <property type="term" value="F:NAD binding"/>
    <property type="evidence" value="ECO:0007669"/>
    <property type="project" value="InterPro"/>
</dbReference>
<protein>
    <submittedName>
        <fullName evidence="4">4-hydroxythreonine-4-phosphate dehydrogenase PdxA</fullName>
        <ecNumber evidence="4">1.1.1.262</ecNumber>
    </submittedName>
</protein>
<gene>
    <name evidence="4" type="primary">pdxA</name>
    <name evidence="4" type="ORF">M9B40_00350</name>
</gene>
<dbReference type="InterPro" id="IPR005255">
    <property type="entry name" value="PdxA_fam"/>
</dbReference>
<evidence type="ECO:0000313" key="4">
    <source>
        <dbReference type="EMBL" id="URQ63251.1"/>
    </source>
</evidence>
<dbReference type="EMBL" id="CP097966">
    <property type="protein sequence ID" value="URQ63251.1"/>
    <property type="molecule type" value="Genomic_DNA"/>
</dbReference>
<name>A0A9Q8TY94_9GAMM</name>
<dbReference type="Pfam" id="PF04166">
    <property type="entry name" value="PdxA"/>
    <property type="match status" value="1"/>
</dbReference>
<reference evidence="4" key="1">
    <citation type="submission" date="2022-05" db="EMBL/GenBank/DDBJ databases">
        <title>Single-amplified genomics reveal most streamlined microbe among free-living bacteria.</title>
        <authorList>
            <person name="Roda-Garcia J."/>
            <person name="Haro-Moreno J.M."/>
            <person name="Rodriguez-Valera F."/>
            <person name="Almagro-Moreno S."/>
            <person name="Lopez-Perez M."/>
        </authorList>
    </citation>
    <scope>NUCLEOTIDE SEQUENCE</scope>
    <source>
        <strain evidence="4">TMED112-D2-2</strain>
    </source>
</reference>
<keyword evidence="1" id="KW-0479">Metal-binding</keyword>
<dbReference type="PANTHER" id="PTHR30004">
    <property type="entry name" value="4-HYDROXYTHREONINE-4-PHOSPHATE DEHYDROGENASE"/>
    <property type="match status" value="1"/>
</dbReference>
<sequence>MINKKIIVSLGDPAGIGPEIFLKALSKINSKEIFEKIVVVSSLSVLDFINSQLKYTFEFNELANIKDTKPNKINFINVENCPNYKVGKSDENNADYVIDCINIASDLAFENKINLVTGPINKSVISSKIKNFQGHTEYLKNKFSCSDVLMLLANDQLKIGVATTHIPLKEVSNTVTEELLINKISLLEKGLRELFNIQNPLMGILGLNPHAGESGEYGQEDKNIVQPTVQKLSNKFNLIGPLPADTAFVSSKCDGYLSMYHDQALPVIKTLDFHGTVNITIGLPFMRVSVDHGTAEDIASDFKADPSSMIKSIKIALNENKA</sequence>
<evidence type="ECO:0000313" key="5">
    <source>
        <dbReference type="Proteomes" id="UP001056381"/>
    </source>
</evidence>
<dbReference type="GO" id="GO:0046872">
    <property type="term" value="F:metal ion binding"/>
    <property type="evidence" value="ECO:0007669"/>
    <property type="project" value="UniProtKB-KW"/>
</dbReference>
<dbReference type="Proteomes" id="UP001056381">
    <property type="component" value="Chromosome"/>
</dbReference>
<dbReference type="Gene3D" id="3.40.718.10">
    <property type="entry name" value="Isopropylmalate Dehydrogenase"/>
    <property type="match status" value="1"/>
</dbReference>
<evidence type="ECO:0000256" key="2">
    <source>
        <dbReference type="ARBA" id="ARBA00023002"/>
    </source>
</evidence>
<keyword evidence="3" id="KW-0520">NAD</keyword>
<dbReference type="AlphaFoldDB" id="A0A9Q8TY94"/>
<proteinExistence type="predicted"/>